<evidence type="ECO:0000256" key="6">
    <source>
        <dbReference type="ARBA" id="ARBA00022927"/>
    </source>
</evidence>
<feature type="transmembrane region" description="Helical" evidence="9">
    <location>
        <begin position="189"/>
        <end position="218"/>
    </location>
</feature>
<dbReference type="GO" id="GO:0015833">
    <property type="term" value="P:peptide transport"/>
    <property type="evidence" value="ECO:0007669"/>
    <property type="project" value="UniProtKB-KW"/>
</dbReference>
<comment type="similarity">
    <text evidence="9">Belongs to the binding-protein-dependent transport system permease family.</text>
</comment>
<evidence type="ECO:0000256" key="8">
    <source>
        <dbReference type="ARBA" id="ARBA00023136"/>
    </source>
</evidence>
<keyword evidence="4 9" id="KW-0812">Transmembrane</keyword>
<keyword evidence="5" id="KW-0571">Peptide transport</keyword>
<sequence length="457" mass="49568">MGFQIVVLWSDVLVWLLLASGIGVGVLIARSPPLLAAWRRVGASRAGMASATVLLAFLCVGLLDSLHYRVALDGKPGDKTQYAIEVLSVLDALVGPLRTENEKTYSAPFATHLYAKETVDRPGLGTVREFPRLKFGGAHLDDPATLADDVGVTAFRSVALVTLGWLALAGVVALRCGGWRAVWRGETAFAWNAVLATLAVILLVLVPLFALAGQYHVFGTDKVGQDVLYQIFKSVRTALIIGLVTTLVMLPVAVLLGIVAGYFRGWVDDLIQYLYTVLNSIPGVLLIAAAVLMMQVVIDSHPEWFATAAERADLRLLALCFILGITSWTGLCRLLRGETLKLRELEYIQAAQAFGVSNWRIILRHILPNLMHIVIIALVMDFSGLVLAEAVLSYVGIGVDPTMTSFGTMINNARMELGREPVVWWSLVAAFSAMFILVLAANLFADAVRDAFDPRVA</sequence>
<evidence type="ECO:0000256" key="2">
    <source>
        <dbReference type="ARBA" id="ARBA00022448"/>
    </source>
</evidence>
<dbReference type="Pfam" id="PF00528">
    <property type="entry name" value="BPD_transp_1"/>
    <property type="match status" value="1"/>
</dbReference>
<gene>
    <name evidence="11" type="ORF">BJN45_05915</name>
</gene>
<feature type="transmembrane region" description="Helical" evidence="9">
    <location>
        <begin position="12"/>
        <end position="30"/>
    </location>
</feature>
<dbReference type="Proteomes" id="UP000187526">
    <property type="component" value="Unassembled WGS sequence"/>
</dbReference>
<feature type="transmembrane region" description="Helical" evidence="9">
    <location>
        <begin position="238"/>
        <end position="263"/>
    </location>
</feature>
<accession>A0A1R1I990</accession>
<dbReference type="InterPro" id="IPR000515">
    <property type="entry name" value="MetI-like"/>
</dbReference>
<evidence type="ECO:0000259" key="10">
    <source>
        <dbReference type="PROSITE" id="PS50928"/>
    </source>
</evidence>
<keyword evidence="7 9" id="KW-1133">Transmembrane helix</keyword>
<dbReference type="InterPro" id="IPR050366">
    <property type="entry name" value="BP-dependent_transpt_permease"/>
</dbReference>
<comment type="subcellular location">
    <subcellularLocation>
        <location evidence="1 9">Cell membrane</location>
        <topology evidence="1 9">Multi-pass membrane protein</topology>
    </subcellularLocation>
</comment>
<dbReference type="CDD" id="cd06261">
    <property type="entry name" value="TM_PBP2"/>
    <property type="match status" value="1"/>
</dbReference>
<dbReference type="Gene3D" id="1.10.3720.10">
    <property type="entry name" value="MetI-like"/>
    <property type="match status" value="1"/>
</dbReference>
<feature type="transmembrane region" description="Helical" evidence="9">
    <location>
        <begin position="370"/>
        <end position="397"/>
    </location>
</feature>
<protein>
    <submittedName>
        <fullName evidence="11">Peptide ABC transporter permease</fullName>
    </submittedName>
</protein>
<dbReference type="GO" id="GO:0015031">
    <property type="term" value="P:protein transport"/>
    <property type="evidence" value="ECO:0007669"/>
    <property type="project" value="UniProtKB-KW"/>
</dbReference>
<dbReference type="PANTHER" id="PTHR43386:SF24">
    <property type="entry name" value="OLIGOPEPTIDE TRANSPORT SYSTEM PERMEASE PROTEIN AMID"/>
    <property type="match status" value="1"/>
</dbReference>
<feature type="transmembrane region" description="Helical" evidence="9">
    <location>
        <begin position="158"/>
        <end position="177"/>
    </location>
</feature>
<feature type="transmembrane region" description="Helical" evidence="9">
    <location>
        <begin position="316"/>
        <end position="335"/>
    </location>
</feature>
<evidence type="ECO:0000313" key="11">
    <source>
        <dbReference type="EMBL" id="OMG55244.1"/>
    </source>
</evidence>
<feature type="transmembrane region" description="Helical" evidence="9">
    <location>
        <begin position="42"/>
        <end position="63"/>
    </location>
</feature>
<dbReference type="PROSITE" id="PS50928">
    <property type="entry name" value="ABC_TM1"/>
    <property type="match status" value="1"/>
</dbReference>
<dbReference type="GO" id="GO:0055085">
    <property type="term" value="P:transmembrane transport"/>
    <property type="evidence" value="ECO:0007669"/>
    <property type="project" value="InterPro"/>
</dbReference>
<evidence type="ECO:0000256" key="9">
    <source>
        <dbReference type="RuleBase" id="RU363032"/>
    </source>
</evidence>
<feature type="domain" description="ABC transmembrane type-1" evidence="10">
    <location>
        <begin position="235"/>
        <end position="445"/>
    </location>
</feature>
<keyword evidence="12" id="KW-1185">Reference proteome</keyword>
<organism evidence="11 12">
    <name type="scientific">Azonexus hydrophilus</name>
    <dbReference type="NCBI Taxonomy" id="418702"/>
    <lineage>
        <taxon>Bacteria</taxon>
        <taxon>Pseudomonadati</taxon>
        <taxon>Pseudomonadota</taxon>
        <taxon>Betaproteobacteria</taxon>
        <taxon>Rhodocyclales</taxon>
        <taxon>Azonexaceae</taxon>
        <taxon>Azonexus</taxon>
    </lineage>
</organism>
<evidence type="ECO:0000256" key="5">
    <source>
        <dbReference type="ARBA" id="ARBA00022856"/>
    </source>
</evidence>
<evidence type="ECO:0000256" key="3">
    <source>
        <dbReference type="ARBA" id="ARBA00022475"/>
    </source>
</evidence>
<dbReference type="SUPFAM" id="SSF161098">
    <property type="entry name" value="MetI-like"/>
    <property type="match status" value="1"/>
</dbReference>
<evidence type="ECO:0000256" key="4">
    <source>
        <dbReference type="ARBA" id="ARBA00022692"/>
    </source>
</evidence>
<keyword evidence="2 9" id="KW-0813">Transport</keyword>
<keyword evidence="6" id="KW-0653">Protein transport</keyword>
<dbReference type="RefSeq" id="WP_076094125.1">
    <property type="nucleotide sequence ID" value="NZ_MTHD01000002.1"/>
</dbReference>
<reference evidence="11 12" key="1">
    <citation type="submission" date="2016-10" db="EMBL/GenBank/DDBJ databases">
        <title>Alkaliphiles isolated from bioreactors.</title>
        <authorList>
            <person name="Salah Z."/>
            <person name="Rout S.P."/>
            <person name="Humphreys P.N."/>
        </authorList>
    </citation>
    <scope>NUCLEOTIDE SEQUENCE [LARGE SCALE GENOMIC DNA]</scope>
    <source>
        <strain evidence="11 12">ZS02</strain>
    </source>
</reference>
<feature type="transmembrane region" description="Helical" evidence="9">
    <location>
        <begin position="275"/>
        <end position="296"/>
    </location>
</feature>
<name>A0A1R1I990_9RHOO</name>
<dbReference type="EMBL" id="MTHD01000002">
    <property type="protein sequence ID" value="OMG55244.1"/>
    <property type="molecule type" value="Genomic_DNA"/>
</dbReference>
<dbReference type="AlphaFoldDB" id="A0A1R1I990"/>
<dbReference type="InterPro" id="IPR035906">
    <property type="entry name" value="MetI-like_sf"/>
</dbReference>
<evidence type="ECO:0000313" key="12">
    <source>
        <dbReference type="Proteomes" id="UP000187526"/>
    </source>
</evidence>
<comment type="caution">
    <text evidence="11">The sequence shown here is derived from an EMBL/GenBank/DDBJ whole genome shotgun (WGS) entry which is preliminary data.</text>
</comment>
<dbReference type="OrthoDB" id="9783218at2"/>
<evidence type="ECO:0000256" key="7">
    <source>
        <dbReference type="ARBA" id="ARBA00022989"/>
    </source>
</evidence>
<dbReference type="STRING" id="418702.BJN45_05915"/>
<keyword evidence="8 9" id="KW-0472">Membrane</keyword>
<keyword evidence="3" id="KW-1003">Cell membrane</keyword>
<dbReference type="GO" id="GO:0005886">
    <property type="term" value="C:plasma membrane"/>
    <property type="evidence" value="ECO:0007669"/>
    <property type="project" value="UniProtKB-SubCell"/>
</dbReference>
<feature type="transmembrane region" description="Helical" evidence="9">
    <location>
        <begin position="422"/>
        <end position="445"/>
    </location>
</feature>
<dbReference type="PANTHER" id="PTHR43386">
    <property type="entry name" value="OLIGOPEPTIDE TRANSPORT SYSTEM PERMEASE PROTEIN APPC"/>
    <property type="match status" value="1"/>
</dbReference>
<evidence type="ECO:0000256" key="1">
    <source>
        <dbReference type="ARBA" id="ARBA00004651"/>
    </source>
</evidence>
<proteinExistence type="inferred from homology"/>